<dbReference type="EMBL" id="SODF01000001">
    <property type="protein sequence ID" value="TDW23227.1"/>
    <property type="molecule type" value="Genomic_DNA"/>
</dbReference>
<feature type="transmembrane region" description="Helical" evidence="1">
    <location>
        <begin position="212"/>
        <end position="230"/>
    </location>
</feature>
<dbReference type="InterPro" id="IPR052529">
    <property type="entry name" value="Bact_Transport_Assoc"/>
</dbReference>
<feature type="transmembrane region" description="Helical" evidence="1">
    <location>
        <begin position="250"/>
        <end position="274"/>
    </location>
</feature>
<dbReference type="AlphaFoldDB" id="A0A4R7ZYF1"/>
<sequence>MTTQTLPAADHRGPVTGKERALAPDLIRGAMLLLIGLANSANFAFAGQPGVESAPHGFERILNFVKLTFVDARAYPVFAIMFGYGLVQLARRQQSSGATPGAVRRILLKRNAWLIAFGLLHATLLYFGDFLGAYGIVGIICTLFLLNRGDKFHRIALGIWAFMALEVVVVAVRAVLALINSSGPAYPLTNKPNPSLAATSYFGSLVDRLHEYPLHAASVLGFIVIVWLGIWAARKQILENPSAHRKLLSWVAAVGLGITVLTGLPLALIGAGWLHVDESAVGAIDYLAQAGGMFGGPGYVALFGLLVARISKISLPVRAISALGQRSLSGYLFQSVSWMVLLAPFTLDLRFGSTAYTAALVAIGVWIISVLGAYAMSKRSYRGPAETLLRKLVY</sequence>
<dbReference type="PANTHER" id="PTHR30590:SF2">
    <property type="entry name" value="INNER MEMBRANE PROTEIN"/>
    <property type="match status" value="1"/>
</dbReference>
<dbReference type="Pfam" id="PF04235">
    <property type="entry name" value="DUF418"/>
    <property type="match status" value="1"/>
</dbReference>
<proteinExistence type="predicted"/>
<protein>
    <submittedName>
        <fullName evidence="3">Putative membrane protein YeiB</fullName>
    </submittedName>
</protein>
<dbReference type="Proteomes" id="UP000295447">
    <property type="component" value="Unassembled WGS sequence"/>
</dbReference>
<feature type="transmembrane region" description="Helical" evidence="1">
    <location>
        <begin position="159"/>
        <end position="179"/>
    </location>
</feature>
<evidence type="ECO:0000259" key="2">
    <source>
        <dbReference type="Pfam" id="PF04235"/>
    </source>
</evidence>
<feature type="transmembrane region" description="Helical" evidence="1">
    <location>
        <begin position="286"/>
        <end position="308"/>
    </location>
</feature>
<evidence type="ECO:0000313" key="4">
    <source>
        <dbReference type="Proteomes" id="UP000295447"/>
    </source>
</evidence>
<keyword evidence="1" id="KW-1133">Transmembrane helix</keyword>
<feature type="transmembrane region" description="Helical" evidence="1">
    <location>
        <begin position="353"/>
        <end position="374"/>
    </location>
</feature>
<evidence type="ECO:0000313" key="3">
    <source>
        <dbReference type="EMBL" id="TDW23227.1"/>
    </source>
</evidence>
<accession>A0A4R7ZYF1</accession>
<dbReference type="PANTHER" id="PTHR30590">
    <property type="entry name" value="INNER MEMBRANE PROTEIN"/>
    <property type="match status" value="1"/>
</dbReference>
<reference evidence="3 4" key="1">
    <citation type="submission" date="2019-03" db="EMBL/GenBank/DDBJ databases">
        <title>Genomic Encyclopedia of Type Strains, Phase III (KMG-III): the genomes of soil and plant-associated and newly described type strains.</title>
        <authorList>
            <person name="Whitman W."/>
        </authorList>
    </citation>
    <scope>NUCLEOTIDE SEQUENCE [LARGE SCALE GENOMIC DNA]</scope>
    <source>
        <strain evidence="3 4">VKM Ac-2570</strain>
    </source>
</reference>
<evidence type="ECO:0000256" key="1">
    <source>
        <dbReference type="SAM" id="Phobius"/>
    </source>
</evidence>
<dbReference type="RefSeq" id="WP_238174125.1">
    <property type="nucleotide sequence ID" value="NZ_SODF01000001.1"/>
</dbReference>
<feature type="transmembrane region" description="Helical" evidence="1">
    <location>
        <begin position="130"/>
        <end position="147"/>
    </location>
</feature>
<keyword evidence="1" id="KW-0812">Transmembrane</keyword>
<keyword evidence="1" id="KW-0472">Membrane</keyword>
<gene>
    <name evidence="3" type="ORF">EV650_2078</name>
</gene>
<keyword evidence="4" id="KW-1185">Reference proteome</keyword>
<feature type="transmembrane region" description="Helical" evidence="1">
    <location>
        <begin position="328"/>
        <end position="347"/>
    </location>
</feature>
<comment type="caution">
    <text evidence="3">The sequence shown here is derived from an EMBL/GenBank/DDBJ whole genome shotgun (WGS) entry which is preliminary data.</text>
</comment>
<dbReference type="InterPro" id="IPR007349">
    <property type="entry name" value="DUF418"/>
</dbReference>
<organism evidence="3 4">
    <name type="scientific">Kribbella kalugense</name>
    <dbReference type="NCBI Taxonomy" id="2512221"/>
    <lineage>
        <taxon>Bacteria</taxon>
        <taxon>Bacillati</taxon>
        <taxon>Actinomycetota</taxon>
        <taxon>Actinomycetes</taxon>
        <taxon>Propionibacteriales</taxon>
        <taxon>Kribbellaceae</taxon>
        <taxon>Kribbella</taxon>
    </lineage>
</organism>
<name>A0A4R7ZYF1_9ACTN</name>
<feature type="domain" description="DUF418" evidence="2">
    <location>
        <begin position="232"/>
        <end position="394"/>
    </location>
</feature>